<reference evidence="3 4" key="1">
    <citation type="submission" date="2020-08" db="EMBL/GenBank/DDBJ databases">
        <title>Genome public.</title>
        <authorList>
            <person name="Liu C."/>
            <person name="Sun Q."/>
        </authorList>
    </citation>
    <scope>NUCLEOTIDE SEQUENCE [LARGE SCALE GENOMIC DNA]</scope>
    <source>
        <strain evidence="3 4">NSJ-7</strain>
    </source>
</reference>
<keyword evidence="2" id="KW-0472">Membrane</keyword>
<evidence type="ECO:0000256" key="1">
    <source>
        <dbReference type="SAM" id="MobiDB-lite"/>
    </source>
</evidence>
<gene>
    <name evidence="3" type="ORF">H8S22_03240</name>
</gene>
<proteinExistence type="predicted"/>
<keyword evidence="2" id="KW-0812">Transmembrane</keyword>
<feature type="region of interest" description="Disordered" evidence="1">
    <location>
        <begin position="25"/>
        <end position="64"/>
    </location>
</feature>
<name>A0ABR7FN71_9FIRM</name>
<evidence type="ECO:0000256" key="2">
    <source>
        <dbReference type="SAM" id="Phobius"/>
    </source>
</evidence>
<evidence type="ECO:0008006" key="5">
    <source>
        <dbReference type="Google" id="ProtNLM"/>
    </source>
</evidence>
<evidence type="ECO:0000313" key="3">
    <source>
        <dbReference type="EMBL" id="MBC5676663.1"/>
    </source>
</evidence>
<protein>
    <recommendedName>
        <fullName evidence="5">Cell division protein FtsL</fullName>
    </recommendedName>
</protein>
<organism evidence="3 4">
    <name type="scientific">Anaerostipes hominis</name>
    <name type="common">ex Liu et al. 2021</name>
    <dbReference type="NCBI Taxonomy" id="2763018"/>
    <lineage>
        <taxon>Bacteria</taxon>
        <taxon>Bacillati</taxon>
        <taxon>Bacillota</taxon>
        <taxon>Clostridia</taxon>
        <taxon>Lachnospirales</taxon>
        <taxon>Lachnospiraceae</taxon>
        <taxon>Anaerostipes</taxon>
    </lineage>
</organism>
<accession>A0ABR7FN71</accession>
<sequence length="177" mass="20363">MRENSEGENSEVNKTRQERYEFIYGNTARKMEAAPAKPEYEPSRQPKRKPAVRTKRKTTPQTKANQTKALEFDFAFIKALAAGMLVIALVSFFYLSEQSKLERQRSVVSSKKSELSTLLVENEDLNLEIEQSINLSAIQETAMKKYGMKKPAQRKVIAYESKNVDYVRQYNKVPDSK</sequence>
<feature type="compositionally biased region" description="Basic residues" evidence="1">
    <location>
        <begin position="45"/>
        <end position="58"/>
    </location>
</feature>
<keyword evidence="2" id="KW-1133">Transmembrane helix</keyword>
<keyword evidence="4" id="KW-1185">Reference proteome</keyword>
<dbReference type="Proteomes" id="UP000635828">
    <property type="component" value="Unassembled WGS sequence"/>
</dbReference>
<evidence type="ECO:0000313" key="4">
    <source>
        <dbReference type="Proteomes" id="UP000635828"/>
    </source>
</evidence>
<dbReference type="EMBL" id="JACOOS010000002">
    <property type="protein sequence ID" value="MBC5676663.1"/>
    <property type="molecule type" value="Genomic_DNA"/>
</dbReference>
<comment type="caution">
    <text evidence="3">The sequence shown here is derived from an EMBL/GenBank/DDBJ whole genome shotgun (WGS) entry which is preliminary data.</text>
</comment>
<feature type="transmembrane region" description="Helical" evidence="2">
    <location>
        <begin position="75"/>
        <end position="95"/>
    </location>
</feature>